<dbReference type="InterPro" id="IPR039353">
    <property type="entry name" value="TF_Adf1"/>
</dbReference>
<dbReference type="PANTHER" id="PTHR12243">
    <property type="entry name" value="MADF DOMAIN TRANSCRIPTION FACTOR"/>
    <property type="match status" value="1"/>
</dbReference>
<dbReference type="PROSITE" id="PS51029">
    <property type="entry name" value="MADF"/>
    <property type="match status" value="1"/>
</dbReference>
<dbReference type="GO" id="GO:0006357">
    <property type="term" value="P:regulation of transcription by RNA polymerase II"/>
    <property type="evidence" value="ECO:0007669"/>
    <property type="project" value="TreeGrafter"/>
</dbReference>
<dbReference type="Proteomes" id="UP000001292">
    <property type="component" value="Unassembled WGS sequence"/>
</dbReference>
<dbReference type="Pfam" id="PF10545">
    <property type="entry name" value="MADF_DNA_bdg"/>
    <property type="match status" value="1"/>
</dbReference>
<dbReference type="SMART" id="SM00595">
    <property type="entry name" value="MADF"/>
    <property type="match status" value="1"/>
</dbReference>
<feature type="domain" description="BESS" evidence="4">
    <location>
        <begin position="213"/>
        <end position="252"/>
    </location>
</feature>
<dbReference type="PROSITE" id="PS51031">
    <property type="entry name" value="BESS"/>
    <property type="match status" value="1"/>
</dbReference>
<dbReference type="GO" id="GO:0005667">
    <property type="term" value="C:transcription regulator complex"/>
    <property type="evidence" value="ECO:0007669"/>
    <property type="project" value="TreeGrafter"/>
</dbReference>
<feature type="compositionally biased region" description="Basic and acidic residues" evidence="2">
    <location>
        <begin position="152"/>
        <end position="162"/>
    </location>
</feature>
<dbReference type="GO" id="GO:0003677">
    <property type="term" value="F:DNA binding"/>
    <property type="evidence" value="ECO:0007669"/>
    <property type="project" value="InterPro"/>
</dbReference>
<evidence type="ECO:0000313" key="5">
    <source>
        <dbReference type="EMBL" id="EDW41467.1"/>
    </source>
</evidence>
<evidence type="ECO:0000313" key="6">
    <source>
        <dbReference type="Proteomes" id="UP000001292"/>
    </source>
</evidence>
<organism evidence="6">
    <name type="scientific">Drosophila sechellia</name>
    <name type="common">Fruit fly</name>
    <dbReference type="NCBI Taxonomy" id="7238"/>
    <lineage>
        <taxon>Eukaryota</taxon>
        <taxon>Metazoa</taxon>
        <taxon>Ecdysozoa</taxon>
        <taxon>Arthropoda</taxon>
        <taxon>Hexapoda</taxon>
        <taxon>Insecta</taxon>
        <taxon>Pterygota</taxon>
        <taxon>Neoptera</taxon>
        <taxon>Endopterygota</taxon>
        <taxon>Diptera</taxon>
        <taxon>Brachycera</taxon>
        <taxon>Muscomorpha</taxon>
        <taxon>Ephydroidea</taxon>
        <taxon>Drosophilidae</taxon>
        <taxon>Drosophila</taxon>
        <taxon>Sophophora</taxon>
    </lineage>
</organism>
<evidence type="ECO:0000256" key="2">
    <source>
        <dbReference type="SAM" id="MobiDB-lite"/>
    </source>
</evidence>
<dbReference type="InterPro" id="IPR004210">
    <property type="entry name" value="BESS_motif"/>
</dbReference>
<dbReference type="InterPro" id="IPR006578">
    <property type="entry name" value="MADF-dom"/>
</dbReference>
<feature type="compositionally biased region" description="Polar residues" evidence="2">
    <location>
        <begin position="163"/>
        <end position="182"/>
    </location>
</feature>
<keyword evidence="1" id="KW-0539">Nucleus</keyword>
<comment type="subcellular location">
    <subcellularLocation>
        <location evidence="1">Nucleus</location>
    </subcellularLocation>
</comment>
<evidence type="ECO:0000259" key="3">
    <source>
        <dbReference type="PROSITE" id="PS51029"/>
    </source>
</evidence>
<dbReference type="EMBL" id="CH480815">
    <property type="protein sequence ID" value="EDW41467.1"/>
    <property type="molecule type" value="Genomic_DNA"/>
</dbReference>
<feature type="compositionally biased region" description="Polar residues" evidence="2">
    <location>
        <begin position="270"/>
        <end position="281"/>
    </location>
</feature>
<dbReference type="PANTHER" id="PTHR12243:SF60">
    <property type="entry name" value="SI:CH211-15D5.12-RELATED"/>
    <property type="match status" value="1"/>
</dbReference>
<feature type="region of interest" description="Disordered" evidence="2">
    <location>
        <begin position="254"/>
        <end position="285"/>
    </location>
</feature>
<gene>
    <name evidence="5" type="primary">Dsec\GM25465</name>
    <name evidence="5" type="ORF">Dsec_GM25465</name>
</gene>
<accession>B4HHQ2</accession>
<reference evidence="5 6" key="1">
    <citation type="journal article" date="2007" name="Nature">
        <title>Evolution of genes and genomes on the Drosophila phylogeny.</title>
        <authorList>
            <consortium name="Drosophila 12 Genomes Consortium"/>
            <person name="Clark A.G."/>
            <person name="Eisen M.B."/>
            <person name="Smith D.R."/>
            <person name="Bergman C.M."/>
            <person name="Oliver B."/>
            <person name="Markow T.A."/>
            <person name="Kaufman T.C."/>
            <person name="Kellis M."/>
            <person name="Gelbart W."/>
            <person name="Iyer V.N."/>
            <person name="Pollard D.A."/>
            <person name="Sackton T.B."/>
            <person name="Larracuente A.M."/>
            <person name="Singh N.D."/>
            <person name="Abad J.P."/>
            <person name="Abt D.N."/>
            <person name="Adryan B."/>
            <person name="Aguade M."/>
            <person name="Akashi H."/>
            <person name="Anderson W.W."/>
            <person name="Aquadro C.F."/>
            <person name="Ardell D.H."/>
            <person name="Arguello R."/>
            <person name="Artieri C.G."/>
            <person name="Barbash D.A."/>
            <person name="Barker D."/>
            <person name="Barsanti P."/>
            <person name="Batterham P."/>
            <person name="Batzoglou S."/>
            <person name="Begun D."/>
            <person name="Bhutkar A."/>
            <person name="Blanco E."/>
            <person name="Bosak S.A."/>
            <person name="Bradley R.K."/>
            <person name="Brand A.D."/>
            <person name="Brent M.R."/>
            <person name="Brooks A.N."/>
            <person name="Brown R.H."/>
            <person name="Butlin R.K."/>
            <person name="Caggese C."/>
            <person name="Calvi B.R."/>
            <person name="Bernardo de Carvalho A."/>
            <person name="Caspi A."/>
            <person name="Castrezana S."/>
            <person name="Celniker S.E."/>
            <person name="Chang J.L."/>
            <person name="Chapple C."/>
            <person name="Chatterji S."/>
            <person name="Chinwalla A."/>
            <person name="Civetta A."/>
            <person name="Clifton S.W."/>
            <person name="Comeron J.M."/>
            <person name="Costello J.C."/>
            <person name="Coyne J.A."/>
            <person name="Daub J."/>
            <person name="David R.G."/>
            <person name="Delcher A.L."/>
            <person name="Delehaunty K."/>
            <person name="Do C.B."/>
            <person name="Ebling H."/>
            <person name="Edwards K."/>
            <person name="Eickbush T."/>
            <person name="Evans J.D."/>
            <person name="Filipski A."/>
            <person name="Findeiss S."/>
            <person name="Freyhult E."/>
            <person name="Fulton L."/>
            <person name="Fulton R."/>
            <person name="Garcia A.C."/>
            <person name="Gardiner A."/>
            <person name="Garfield D.A."/>
            <person name="Garvin B.E."/>
            <person name="Gibson G."/>
            <person name="Gilbert D."/>
            <person name="Gnerre S."/>
            <person name="Godfrey J."/>
            <person name="Good R."/>
            <person name="Gotea V."/>
            <person name="Gravely B."/>
            <person name="Greenberg A.J."/>
            <person name="Griffiths-Jones S."/>
            <person name="Gross S."/>
            <person name="Guigo R."/>
            <person name="Gustafson E.A."/>
            <person name="Haerty W."/>
            <person name="Hahn M.W."/>
            <person name="Halligan D.L."/>
            <person name="Halpern A.L."/>
            <person name="Halter G.M."/>
            <person name="Han M.V."/>
            <person name="Heger A."/>
            <person name="Hillier L."/>
            <person name="Hinrichs A.S."/>
            <person name="Holmes I."/>
            <person name="Hoskins R.A."/>
            <person name="Hubisz M.J."/>
            <person name="Hultmark D."/>
            <person name="Huntley M.A."/>
            <person name="Jaffe D.B."/>
            <person name="Jagadeeshan S."/>
            <person name="Jeck W.R."/>
            <person name="Johnson J."/>
            <person name="Jones C.D."/>
            <person name="Jordan W.C."/>
            <person name="Karpen G.H."/>
            <person name="Kataoka E."/>
            <person name="Keightley P.D."/>
            <person name="Kheradpour P."/>
            <person name="Kirkness E.F."/>
            <person name="Koerich L.B."/>
            <person name="Kristiansen K."/>
            <person name="Kudrna D."/>
            <person name="Kulathinal R.J."/>
            <person name="Kumar S."/>
            <person name="Kwok R."/>
            <person name="Lander E."/>
            <person name="Langley C.H."/>
            <person name="Lapoint R."/>
            <person name="Lazzaro B.P."/>
            <person name="Lee S.J."/>
            <person name="Levesque L."/>
            <person name="Li R."/>
            <person name="Lin C.F."/>
            <person name="Lin M.F."/>
            <person name="Lindblad-Toh K."/>
            <person name="Llopart A."/>
            <person name="Long M."/>
            <person name="Low L."/>
            <person name="Lozovsky E."/>
            <person name="Lu J."/>
            <person name="Luo M."/>
            <person name="Machado C.A."/>
            <person name="Makalowski W."/>
            <person name="Marzo M."/>
            <person name="Matsuda M."/>
            <person name="Matzkin L."/>
            <person name="McAllister B."/>
            <person name="McBride C.S."/>
            <person name="McKernan B."/>
            <person name="McKernan K."/>
            <person name="Mendez-Lago M."/>
            <person name="Minx P."/>
            <person name="Mollenhauer M.U."/>
            <person name="Montooth K."/>
            <person name="Mount S.M."/>
            <person name="Mu X."/>
            <person name="Myers E."/>
            <person name="Negre B."/>
            <person name="Newfeld S."/>
            <person name="Nielsen R."/>
            <person name="Noor M.A."/>
            <person name="O'Grady P."/>
            <person name="Pachter L."/>
            <person name="Papaceit M."/>
            <person name="Parisi M.J."/>
            <person name="Parisi M."/>
            <person name="Parts L."/>
            <person name="Pedersen J.S."/>
            <person name="Pesole G."/>
            <person name="Phillippy A.M."/>
            <person name="Ponting C.P."/>
            <person name="Pop M."/>
            <person name="Porcelli D."/>
            <person name="Powell J.R."/>
            <person name="Prohaska S."/>
            <person name="Pruitt K."/>
            <person name="Puig M."/>
            <person name="Quesneville H."/>
            <person name="Ram K.R."/>
            <person name="Rand D."/>
            <person name="Rasmussen M.D."/>
            <person name="Reed L.K."/>
            <person name="Reenan R."/>
            <person name="Reily A."/>
            <person name="Remington K.A."/>
            <person name="Rieger T.T."/>
            <person name="Ritchie M.G."/>
            <person name="Robin C."/>
            <person name="Rogers Y.H."/>
            <person name="Rohde C."/>
            <person name="Rozas J."/>
            <person name="Rubenfield M.J."/>
            <person name="Ruiz A."/>
            <person name="Russo S."/>
            <person name="Salzberg S.L."/>
            <person name="Sanchez-Gracia A."/>
            <person name="Saranga D.J."/>
            <person name="Sato H."/>
            <person name="Schaeffer S.W."/>
            <person name="Schatz M.C."/>
            <person name="Schlenke T."/>
            <person name="Schwartz R."/>
            <person name="Segarra C."/>
            <person name="Singh R.S."/>
            <person name="Sirot L."/>
            <person name="Sirota M."/>
            <person name="Sisneros N.B."/>
            <person name="Smith C.D."/>
            <person name="Smith T.F."/>
            <person name="Spieth J."/>
            <person name="Stage D.E."/>
            <person name="Stark A."/>
            <person name="Stephan W."/>
            <person name="Strausberg R.L."/>
            <person name="Strempel S."/>
            <person name="Sturgill D."/>
            <person name="Sutton G."/>
            <person name="Sutton G.G."/>
            <person name="Tao W."/>
            <person name="Teichmann S."/>
            <person name="Tobari Y.N."/>
            <person name="Tomimura Y."/>
            <person name="Tsolas J.M."/>
            <person name="Valente V.L."/>
            <person name="Venter E."/>
            <person name="Venter J.C."/>
            <person name="Vicario S."/>
            <person name="Vieira F.G."/>
            <person name="Vilella A.J."/>
            <person name="Villasante A."/>
            <person name="Walenz B."/>
            <person name="Wang J."/>
            <person name="Wasserman M."/>
            <person name="Watts T."/>
            <person name="Wilson D."/>
            <person name="Wilson R.K."/>
            <person name="Wing R.A."/>
            <person name="Wolfner M.F."/>
            <person name="Wong A."/>
            <person name="Wong G.K."/>
            <person name="Wu C.I."/>
            <person name="Wu G."/>
            <person name="Yamamoto D."/>
            <person name="Yang H.P."/>
            <person name="Yang S.P."/>
            <person name="Yorke J.A."/>
            <person name="Yoshida K."/>
            <person name="Zdobnov E."/>
            <person name="Zhang P."/>
            <person name="Zhang Y."/>
            <person name="Zimin A.V."/>
            <person name="Baldwin J."/>
            <person name="Abdouelleil A."/>
            <person name="Abdulkadir J."/>
            <person name="Abebe A."/>
            <person name="Abera B."/>
            <person name="Abreu J."/>
            <person name="Acer S.C."/>
            <person name="Aftuck L."/>
            <person name="Alexander A."/>
            <person name="An P."/>
            <person name="Anderson E."/>
            <person name="Anderson S."/>
            <person name="Arachi H."/>
            <person name="Azer M."/>
            <person name="Bachantsang P."/>
            <person name="Barry A."/>
            <person name="Bayul T."/>
            <person name="Berlin A."/>
            <person name="Bessette D."/>
            <person name="Bloom T."/>
            <person name="Blye J."/>
            <person name="Boguslavskiy L."/>
            <person name="Bonnet C."/>
            <person name="Boukhgalter B."/>
            <person name="Bourzgui I."/>
            <person name="Brown A."/>
            <person name="Cahill P."/>
            <person name="Channer S."/>
            <person name="Cheshatsang Y."/>
            <person name="Chuda L."/>
            <person name="Citroen M."/>
            <person name="Collymore A."/>
            <person name="Cooke P."/>
            <person name="Costello M."/>
            <person name="D'Aco K."/>
            <person name="Daza R."/>
            <person name="De Haan G."/>
            <person name="DeGray S."/>
            <person name="DeMaso C."/>
            <person name="Dhargay N."/>
            <person name="Dooley K."/>
            <person name="Dooley E."/>
            <person name="Doricent M."/>
            <person name="Dorje P."/>
            <person name="Dorjee K."/>
            <person name="Dupes A."/>
            <person name="Elong R."/>
            <person name="Falk J."/>
            <person name="Farina A."/>
            <person name="Faro S."/>
            <person name="Ferguson D."/>
            <person name="Fisher S."/>
            <person name="Foley C.D."/>
            <person name="Franke A."/>
            <person name="Friedrich D."/>
            <person name="Gadbois L."/>
            <person name="Gearin G."/>
            <person name="Gearin C.R."/>
            <person name="Giannoukos G."/>
            <person name="Goode T."/>
            <person name="Graham J."/>
            <person name="Grandbois E."/>
            <person name="Grewal S."/>
            <person name="Gyaltsen K."/>
            <person name="Hafez N."/>
            <person name="Hagos B."/>
            <person name="Hall J."/>
            <person name="Henson C."/>
            <person name="Hollinger A."/>
            <person name="Honan T."/>
            <person name="Huard M.D."/>
            <person name="Hughes L."/>
            <person name="Hurhula B."/>
            <person name="Husby M.E."/>
            <person name="Kamat A."/>
            <person name="Kanga B."/>
            <person name="Kashin S."/>
            <person name="Khazanovich D."/>
            <person name="Kisner P."/>
            <person name="Lance K."/>
            <person name="Lara M."/>
            <person name="Lee W."/>
            <person name="Lennon N."/>
            <person name="Letendre F."/>
            <person name="LeVine R."/>
            <person name="Lipovsky A."/>
            <person name="Liu X."/>
            <person name="Liu J."/>
            <person name="Liu S."/>
            <person name="Lokyitsang T."/>
            <person name="Lokyitsang Y."/>
            <person name="Lubonja R."/>
            <person name="Lui A."/>
            <person name="MacDonald P."/>
            <person name="Magnisalis V."/>
            <person name="Maru K."/>
            <person name="Matthews C."/>
            <person name="McCusker W."/>
            <person name="McDonough S."/>
            <person name="Mehta T."/>
            <person name="Meldrim J."/>
            <person name="Meneus L."/>
            <person name="Mihai O."/>
            <person name="Mihalev A."/>
            <person name="Mihova T."/>
            <person name="Mittelman R."/>
            <person name="Mlenga V."/>
            <person name="Montmayeur A."/>
            <person name="Mulrain L."/>
            <person name="Navidi A."/>
            <person name="Naylor J."/>
            <person name="Negash T."/>
            <person name="Nguyen T."/>
            <person name="Nguyen N."/>
            <person name="Nicol R."/>
            <person name="Norbu C."/>
            <person name="Norbu N."/>
            <person name="Novod N."/>
            <person name="O'Neill B."/>
            <person name="Osman S."/>
            <person name="Markiewicz E."/>
            <person name="Oyono O.L."/>
            <person name="Patti C."/>
            <person name="Phunkhang P."/>
            <person name="Pierre F."/>
            <person name="Priest M."/>
            <person name="Raghuraman S."/>
            <person name="Rege F."/>
            <person name="Reyes R."/>
            <person name="Rise C."/>
            <person name="Rogov P."/>
            <person name="Ross K."/>
            <person name="Ryan E."/>
            <person name="Settipalli S."/>
            <person name="Shea T."/>
            <person name="Sherpa N."/>
            <person name="Shi L."/>
            <person name="Shih D."/>
            <person name="Sparrow T."/>
            <person name="Spaulding J."/>
            <person name="Stalker J."/>
            <person name="Stange-Thomann N."/>
            <person name="Stavropoulos S."/>
            <person name="Stone C."/>
            <person name="Strader C."/>
            <person name="Tesfaye S."/>
            <person name="Thomson T."/>
            <person name="Thoulutsang Y."/>
            <person name="Thoulutsang D."/>
            <person name="Topham K."/>
            <person name="Topping I."/>
            <person name="Tsamla T."/>
            <person name="Vassiliev H."/>
            <person name="Vo A."/>
            <person name="Wangchuk T."/>
            <person name="Wangdi T."/>
            <person name="Weiand M."/>
            <person name="Wilkinson J."/>
            <person name="Wilson A."/>
            <person name="Yadav S."/>
            <person name="Young G."/>
            <person name="Yu Q."/>
            <person name="Zembek L."/>
            <person name="Zhong D."/>
            <person name="Zimmer A."/>
            <person name="Zwirko Z."/>
            <person name="Jaffe D.B."/>
            <person name="Alvarez P."/>
            <person name="Brockman W."/>
            <person name="Butler J."/>
            <person name="Chin C."/>
            <person name="Gnerre S."/>
            <person name="Grabherr M."/>
            <person name="Kleber M."/>
            <person name="Mauceli E."/>
            <person name="MacCallum I."/>
        </authorList>
    </citation>
    <scope>NUCLEOTIDE SEQUENCE [LARGE SCALE GENOMIC DNA]</scope>
    <source>
        <strain evidence="6">Rob3c / Tucson 14021-0248.25</strain>
    </source>
</reference>
<sequence length="306" mass="34902">MAAGFIYQMNTRRRSIAPPQNVYAINARICNLVKLHPCLYDRHDDNYLRKSTVKNAWKEISNELRITVESCKERWHNIRSSYARSIKLHHGENTYYLSSELTFLQRHITPGVPFPLRGRRTRPRAQKEHDEADVKTPLEAILEMVHSPSCLDSEHAQSRHSTDSASATEVETSQCNNETSSIMDFGGMVPAEMRTVSDSGKTSTRSIKAWPIMDFDDAFLHGLRPEIKHMNFRQKLYFKRRVYDLLGEIFHSEESASPTHPAQPHPRENVNGTLSTTSCPSPANPLQHLGLMLQLPKRVANASQDL</sequence>
<name>B4HHQ2_DROSE</name>
<evidence type="ECO:0000259" key="4">
    <source>
        <dbReference type="PROSITE" id="PS51031"/>
    </source>
</evidence>
<dbReference type="OMA" id="NSCKERW"/>
<proteinExistence type="predicted"/>
<evidence type="ECO:0000256" key="1">
    <source>
        <dbReference type="PROSITE-ProRule" id="PRU00371"/>
    </source>
</evidence>
<feature type="domain" description="MADF" evidence="3">
    <location>
        <begin position="28"/>
        <end position="109"/>
    </location>
</feature>
<feature type="region of interest" description="Disordered" evidence="2">
    <location>
        <begin position="152"/>
        <end position="182"/>
    </location>
</feature>
<dbReference type="PhylomeDB" id="B4HHQ2"/>
<protein>
    <submittedName>
        <fullName evidence="5">GM25465</fullName>
    </submittedName>
</protein>
<dbReference type="GO" id="GO:0005634">
    <property type="term" value="C:nucleus"/>
    <property type="evidence" value="ECO:0007669"/>
    <property type="project" value="UniProtKB-SubCell"/>
</dbReference>
<dbReference type="HOGENOM" id="CLU_078329_0_0_1"/>
<dbReference type="AlphaFoldDB" id="B4HHQ2"/>
<dbReference type="Pfam" id="PF02944">
    <property type="entry name" value="BESS"/>
    <property type="match status" value="1"/>
</dbReference>
<keyword evidence="6" id="KW-1185">Reference proteome</keyword>